<organism evidence="3 4">
    <name type="scientific">Rossellomorea marisflavi</name>
    <dbReference type="NCBI Taxonomy" id="189381"/>
    <lineage>
        <taxon>Bacteria</taxon>
        <taxon>Bacillati</taxon>
        <taxon>Bacillota</taxon>
        <taxon>Bacilli</taxon>
        <taxon>Bacillales</taxon>
        <taxon>Bacillaceae</taxon>
        <taxon>Rossellomorea</taxon>
    </lineage>
</organism>
<evidence type="ECO:0000313" key="3">
    <source>
        <dbReference type="EMBL" id="TYS52459.1"/>
    </source>
</evidence>
<accession>A0A5D4RNY9</accession>
<dbReference type="Proteomes" id="UP000322997">
    <property type="component" value="Unassembled WGS sequence"/>
</dbReference>
<dbReference type="EMBL" id="VTEQ01000005">
    <property type="protein sequence ID" value="TYS52459.1"/>
    <property type="molecule type" value="Genomic_DNA"/>
</dbReference>
<protein>
    <submittedName>
        <fullName evidence="3">Glycosyltransferase family 2 protein</fullName>
    </submittedName>
</protein>
<dbReference type="GO" id="GO:0016758">
    <property type="term" value="F:hexosyltransferase activity"/>
    <property type="evidence" value="ECO:0007669"/>
    <property type="project" value="UniProtKB-ARBA"/>
</dbReference>
<keyword evidence="3" id="KW-0808">Transferase</keyword>
<evidence type="ECO:0000256" key="1">
    <source>
        <dbReference type="ARBA" id="ARBA00006739"/>
    </source>
</evidence>
<dbReference type="SUPFAM" id="SSF53448">
    <property type="entry name" value="Nucleotide-diphospho-sugar transferases"/>
    <property type="match status" value="1"/>
</dbReference>
<feature type="domain" description="Glycosyltransferase 2-like" evidence="2">
    <location>
        <begin position="78"/>
        <end position="242"/>
    </location>
</feature>
<evidence type="ECO:0000313" key="4">
    <source>
        <dbReference type="Proteomes" id="UP000322997"/>
    </source>
</evidence>
<proteinExistence type="inferred from homology"/>
<dbReference type="AlphaFoldDB" id="A0A5D4RNY9"/>
<dbReference type="CDD" id="cd00761">
    <property type="entry name" value="Glyco_tranf_GTA_type"/>
    <property type="match status" value="1"/>
</dbReference>
<comment type="similarity">
    <text evidence="1">Belongs to the glycosyltransferase 2 family.</text>
</comment>
<dbReference type="Gene3D" id="3.90.550.10">
    <property type="entry name" value="Spore Coat Polysaccharide Biosynthesis Protein SpsA, Chain A"/>
    <property type="match status" value="1"/>
</dbReference>
<name>A0A5D4RNY9_9BACI</name>
<dbReference type="PANTHER" id="PTHR22916:SF3">
    <property type="entry name" value="UDP-GLCNAC:BETAGAL BETA-1,3-N-ACETYLGLUCOSAMINYLTRANSFERASE-LIKE PROTEIN 1"/>
    <property type="match status" value="1"/>
</dbReference>
<dbReference type="Pfam" id="PF00535">
    <property type="entry name" value="Glycos_transf_2"/>
    <property type="match status" value="1"/>
</dbReference>
<dbReference type="PANTHER" id="PTHR22916">
    <property type="entry name" value="GLYCOSYLTRANSFERASE"/>
    <property type="match status" value="1"/>
</dbReference>
<sequence length="548" mass="63918">MWYERNVTIPVLMLLEMGYNQRSYITLMVKTFGGLKVALIDKNFNEKAMNIIKHKQYMSVNHPGGMMKKLFKNKKLVTVVTASYNAEDFIGKTIQSVLDQTLGEDKINHMIIDDGSNDRTTEIVRSYAKVHKNIILIELNENTGSPGTPRNIGIELAETEFITFLDADDWLHPEGLQHLVSILQETGDEYVVGKTIKVEKNGESIIGEFASVKERRQISPFDVPHFFYHMGPTAKMMRRDILIENGIRFPEMKFGEDKLFFSDLFFCAKSVSTTVKPIYFVNRLEENQSSLTRSTDVLDKRRNDLEVIKYIQSKNLPLHMQKTVLTRIYEYDFLRTFDSQLFVKSKEKEAFFEIFNDVIETTKNLTYDFLEEFKTPFYKVATRLYTEGRREDFIRMFTWLKQEKDKTYTILNGLPHFELPFLEGDERFIEVPMVAWSTGGEVKDGVFRQTFSIYGADVANVNAILIRNRKKVDKEISCEFSIHGNEGSFVVQADEMDHLDRDLYTVFVRYNEYKLINIKILPDERIIHNQKEYKFYATKANNLGFSIK</sequence>
<dbReference type="InterPro" id="IPR001173">
    <property type="entry name" value="Glyco_trans_2-like"/>
</dbReference>
<comment type="caution">
    <text evidence="3">The sequence shown here is derived from an EMBL/GenBank/DDBJ whole genome shotgun (WGS) entry which is preliminary data.</text>
</comment>
<reference evidence="3 4" key="1">
    <citation type="submission" date="2019-08" db="EMBL/GenBank/DDBJ databases">
        <title>Bacillus genomes from the desert of Cuatro Cienegas, Coahuila.</title>
        <authorList>
            <person name="Olmedo-Alvarez G."/>
        </authorList>
    </citation>
    <scope>NUCLEOTIDE SEQUENCE [LARGE SCALE GENOMIC DNA]</scope>
    <source>
        <strain evidence="3 4">CH108_3D</strain>
    </source>
</reference>
<dbReference type="InterPro" id="IPR029044">
    <property type="entry name" value="Nucleotide-diphossugar_trans"/>
</dbReference>
<evidence type="ECO:0000259" key="2">
    <source>
        <dbReference type="Pfam" id="PF00535"/>
    </source>
</evidence>
<gene>
    <name evidence="3" type="ORF">FZC83_16645</name>
</gene>